<evidence type="ECO:0000256" key="2">
    <source>
        <dbReference type="ARBA" id="ARBA00022723"/>
    </source>
</evidence>
<dbReference type="SUPFAM" id="SSF51338">
    <property type="entry name" value="Composite domain of metallo-dependent hydrolases"/>
    <property type="match status" value="1"/>
</dbReference>
<dbReference type="SUPFAM" id="SSF51556">
    <property type="entry name" value="Metallo-dependent hydrolases"/>
    <property type="match status" value="1"/>
</dbReference>
<evidence type="ECO:0000256" key="1">
    <source>
        <dbReference type="ARBA" id="ARBA00001947"/>
    </source>
</evidence>
<feature type="domain" description="Amidohydrolase-related" evidence="5">
    <location>
        <begin position="52"/>
        <end position="234"/>
    </location>
</feature>
<reference evidence="6 7" key="1">
    <citation type="journal article" date="2016" name="PLoS Pathog.">
        <title>Biosynthesis of antibiotic leucinostatins in bio-control fungus Purpureocillium lilacinum and their inhibition on phytophthora revealed by genome mining.</title>
        <authorList>
            <person name="Wang G."/>
            <person name="Liu Z."/>
            <person name="Lin R."/>
            <person name="Li E."/>
            <person name="Mao Z."/>
            <person name="Ling J."/>
            <person name="Yang Y."/>
            <person name="Yin W.B."/>
            <person name="Xie B."/>
        </authorList>
    </citation>
    <scope>NUCLEOTIDE SEQUENCE [LARGE SCALE GENOMIC DNA]</scope>
    <source>
        <strain evidence="6">170</strain>
    </source>
</reference>
<keyword evidence="4" id="KW-0862">Zinc</keyword>
<dbReference type="Gene3D" id="3.20.20.140">
    <property type="entry name" value="Metal-dependent hydrolases"/>
    <property type="match status" value="1"/>
</dbReference>
<comment type="cofactor">
    <cofactor evidence="1">
        <name>Zn(2+)</name>
        <dbReference type="ChEBI" id="CHEBI:29105"/>
    </cofactor>
</comment>
<dbReference type="GO" id="GO:0046872">
    <property type="term" value="F:metal ion binding"/>
    <property type="evidence" value="ECO:0007669"/>
    <property type="project" value="UniProtKB-KW"/>
</dbReference>
<keyword evidence="2" id="KW-0479">Metal-binding</keyword>
<protein>
    <submittedName>
        <fullName evidence="6">Amidohydrolase family protein</fullName>
    </submittedName>
</protein>
<dbReference type="InterPro" id="IPR006680">
    <property type="entry name" value="Amidohydro-rel"/>
</dbReference>
<proteinExistence type="predicted"/>
<name>A0A179F5R6_METCM</name>
<sequence>MARVQLGFGWDFYFLPESITKAVFATVRSLGAKVITSHFIRHILDLDGRSLVSKLHSGGLLQSDILFSHAGGATLDDVNLLRQANCFISVTPNTEEAMQVGPAVPFRQNLSGVNEICSLGVDCHSATSSSLVNEMRQVLQMARGRDSEHHIQRGVQPADISRKTAEVFNMGTIQGARALRMEADIGSIKVGKKADIVLFDALSPSMYCAAQQDPVLAIVLHSSIRDVDTVIVDGCIRKRGGELLPVSFVDYETRDFGQTDRRVEWTEVAHHVMEMQKRFVAKTADYNLLELERTIRKNWGLA</sequence>
<gene>
    <name evidence="6" type="ORF">VFPPC_06862</name>
</gene>
<dbReference type="EMBL" id="LSBJ02000008">
    <property type="protein sequence ID" value="OAQ60768.2"/>
    <property type="molecule type" value="Genomic_DNA"/>
</dbReference>
<dbReference type="AlphaFoldDB" id="A0A179F5R6"/>
<dbReference type="STRING" id="1380566.A0A179F5R6"/>
<dbReference type="GO" id="GO:0005829">
    <property type="term" value="C:cytosol"/>
    <property type="evidence" value="ECO:0007669"/>
    <property type="project" value="TreeGrafter"/>
</dbReference>
<dbReference type="Gene3D" id="2.30.40.10">
    <property type="entry name" value="Urease, subunit C, domain 1"/>
    <property type="match status" value="1"/>
</dbReference>
<dbReference type="Pfam" id="PF01979">
    <property type="entry name" value="Amidohydro_1"/>
    <property type="match status" value="1"/>
</dbReference>
<keyword evidence="7" id="KW-1185">Reference proteome</keyword>
<dbReference type="InterPro" id="IPR032466">
    <property type="entry name" value="Metal_Hydrolase"/>
</dbReference>
<dbReference type="InterPro" id="IPR011059">
    <property type="entry name" value="Metal-dep_hydrolase_composite"/>
</dbReference>
<evidence type="ECO:0000259" key="5">
    <source>
        <dbReference type="Pfam" id="PF01979"/>
    </source>
</evidence>
<dbReference type="KEGG" id="pchm:VFPPC_06862"/>
<evidence type="ECO:0000256" key="4">
    <source>
        <dbReference type="ARBA" id="ARBA00022833"/>
    </source>
</evidence>
<evidence type="ECO:0000313" key="7">
    <source>
        <dbReference type="Proteomes" id="UP000078397"/>
    </source>
</evidence>
<dbReference type="PANTHER" id="PTHR11271:SF37">
    <property type="entry name" value="FAMILY PROTEIN, PUTATIVE (AFU_ORTHOLOGUE AFUA_4G00460)-RELATED"/>
    <property type="match status" value="1"/>
</dbReference>
<dbReference type="GeneID" id="28849822"/>
<keyword evidence="3" id="KW-0378">Hydrolase</keyword>
<dbReference type="RefSeq" id="XP_022284091.1">
    <property type="nucleotide sequence ID" value="XM_022428532.1"/>
</dbReference>
<dbReference type="Proteomes" id="UP000078397">
    <property type="component" value="Unassembled WGS sequence"/>
</dbReference>
<organism evidence="6 7">
    <name type="scientific">Pochonia chlamydosporia 170</name>
    <dbReference type="NCBI Taxonomy" id="1380566"/>
    <lineage>
        <taxon>Eukaryota</taxon>
        <taxon>Fungi</taxon>
        <taxon>Dikarya</taxon>
        <taxon>Ascomycota</taxon>
        <taxon>Pezizomycotina</taxon>
        <taxon>Sordariomycetes</taxon>
        <taxon>Hypocreomycetidae</taxon>
        <taxon>Hypocreales</taxon>
        <taxon>Clavicipitaceae</taxon>
        <taxon>Pochonia</taxon>
    </lineage>
</organism>
<dbReference type="OrthoDB" id="194468at2759"/>
<accession>A0A179F5R6</accession>
<evidence type="ECO:0000313" key="6">
    <source>
        <dbReference type="EMBL" id="OAQ60768.2"/>
    </source>
</evidence>
<dbReference type="GO" id="GO:0019239">
    <property type="term" value="F:deaminase activity"/>
    <property type="evidence" value="ECO:0007669"/>
    <property type="project" value="TreeGrafter"/>
</dbReference>
<dbReference type="InterPro" id="IPR051607">
    <property type="entry name" value="Metallo-dep_hydrolases"/>
</dbReference>
<evidence type="ECO:0000256" key="3">
    <source>
        <dbReference type="ARBA" id="ARBA00022801"/>
    </source>
</evidence>
<comment type="caution">
    <text evidence="6">The sequence shown here is derived from an EMBL/GenBank/DDBJ whole genome shotgun (WGS) entry which is preliminary data.</text>
</comment>
<dbReference type="PANTHER" id="PTHR11271">
    <property type="entry name" value="GUANINE DEAMINASE"/>
    <property type="match status" value="1"/>
</dbReference>